<accession>A0A0P9DL98</accession>
<evidence type="ECO:0000256" key="1">
    <source>
        <dbReference type="SAM" id="MobiDB-lite"/>
    </source>
</evidence>
<name>A0A0P9DL98_9CHLR</name>
<feature type="region of interest" description="Disordered" evidence="1">
    <location>
        <begin position="69"/>
        <end position="118"/>
    </location>
</feature>
<sequence length="118" mass="13473">MEPEDAAKKPPINSGPSSAPFELPTTHKVCPDCARLVEAPGITDPRDPLRPVEEFFEIKAKRYTDEKRYSAYCKPHQRKRNNDYRKQARRDNPPDEEARAPRPGAGRVRRAHRVRAAA</sequence>
<keyword evidence="3" id="KW-1185">Reference proteome</keyword>
<reference evidence="2 3" key="1">
    <citation type="submission" date="2015-09" db="EMBL/GenBank/DDBJ databases">
        <title>Draft genome sequence of Kouleothrix aurantiaca JCM 19913.</title>
        <authorList>
            <person name="Hemp J."/>
        </authorList>
    </citation>
    <scope>NUCLEOTIDE SEQUENCE [LARGE SCALE GENOMIC DNA]</scope>
    <source>
        <strain evidence="2 3">COM-B</strain>
    </source>
</reference>
<dbReference type="Proteomes" id="UP000050509">
    <property type="component" value="Unassembled WGS sequence"/>
</dbReference>
<organism evidence="2 3">
    <name type="scientific">Kouleothrix aurantiaca</name>
    <dbReference type="NCBI Taxonomy" id="186479"/>
    <lineage>
        <taxon>Bacteria</taxon>
        <taxon>Bacillati</taxon>
        <taxon>Chloroflexota</taxon>
        <taxon>Chloroflexia</taxon>
        <taxon>Chloroflexales</taxon>
        <taxon>Roseiflexineae</taxon>
        <taxon>Roseiflexaceae</taxon>
        <taxon>Kouleothrix</taxon>
    </lineage>
</organism>
<feature type="region of interest" description="Disordered" evidence="1">
    <location>
        <begin position="1"/>
        <end position="26"/>
    </location>
</feature>
<evidence type="ECO:0000313" key="2">
    <source>
        <dbReference type="EMBL" id="KPV50736.1"/>
    </source>
</evidence>
<evidence type="ECO:0000313" key="3">
    <source>
        <dbReference type="Proteomes" id="UP000050509"/>
    </source>
</evidence>
<dbReference type="AlphaFoldDB" id="A0A0P9DL98"/>
<feature type="compositionally biased region" description="Basic and acidic residues" evidence="1">
    <location>
        <begin position="80"/>
        <end position="100"/>
    </location>
</feature>
<comment type="caution">
    <text evidence="2">The sequence shown here is derived from an EMBL/GenBank/DDBJ whole genome shotgun (WGS) entry which is preliminary data.</text>
</comment>
<dbReference type="EMBL" id="LJCR01001237">
    <property type="protein sequence ID" value="KPV50736.1"/>
    <property type="molecule type" value="Genomic_DNA"/>
</dbReference>
<gene>
    <name evidence="2" type="ORF">SE17_25155</name>
</gene>
<protein>
    <submittedName>
        <fullName evidence="2">Uncharacterized protein</fullName>
    </submittedName>
</protein>
<proteinExistence type="predicted"/>
<feature type="compositionally biased region" description="Basic residues" evidence="1">
    <location>
        <begin position="107"/>
        <end position="118"/>
    </location>
</feature>